<proteinExistence type="predicted"/>
<dbReference type="PANTHER" id="PTHR30006">
    <property type="entry name" value="THIAMINE-BINDING PERIPLASMIC PROTEIN-RELATED"/>
    <property type="match status" value="1"/>
</dbReference>
<evidence type="ECO:0000313" key="5">
    <source>
        <dbReference type="Proteomes" id="UP001220962"/>
    </source>
</evidence>
<dbReference type="Pfam" id="PF13343">
    <property type="entry name" value="SBP_bac_6"/>
    <property type="match status" value="1"/>
</dbReference>
<dbReference type="EMBL" id="CP118101">
    <property type="protein sequence ID" value="WDH82403.1"/>
    <property type="molecule type" value="Genomic_DNA"/>
</dbReference>
<dbReference type="InterPro" id="IPR001188">
    <property type="entry name" value="Sperm_putr-bd"/>
</dbReference>
<dbReference type="GO" id="GO:0015846">
    <property type="term" value="P:polyamine transport"/>
    <property type="evidence" value="ECO:0007669"/>
    <property type="project" value="InterPro"/>
</dbReference>
<gene>
    <name evidence="3" type="ORF">PUW23_23645</name>
    <name evidence="4" type="ORF">PUW25_23640</name>
</gene>
<dbReference type="Proteomes" id="UP001220962">
    <property type="component" value="Chromosome"/>
</dbReference>
<protein>
    <submittedName>
        <fullName evidence="3">ABC transporter substrate-binding protein</fullName>
    </submittedName>
</protein>
<keyword evidence="1 2" id="KW-0732">Signal</keyword>
<dbReference type="GO" id="GO:0030288">
    <property type="term" value="C:outer membrane-bounded periplasmic space"/>
    <property type="evidence" value="ECO:0007669"/>
    <property type="project" value="TreeGrafter"/>
</dbReference>
<reference evidence="3 6" key="1">
    <citation type="submission" date="2023-02" db="EMBL/GenBank/DDBJ databases">
        <title>Pathogen: clinical or host-associated sample.</title>
        <authorList>
            <person name="Hergert J."/>
            <person name="Casey R."/>
            <person name="Wagner J."/>
            <person name="Young E.L."/>
            <person name="Oakeson K.F."/>
        </authorList>
    </citation>
    <scope>NUCLEOTIDE SEQUENCE</scope>
    <source>
        <strain evidence="4 6">2022CK-00829</strain>
        <strain evidence="3">2022CK-00830</strain>
    </source>
</reference>
<evidence type="ECO:0000313" key="6">
    <source>
        <dbReference type="Proteomes" id="UP001221519"/>
    </source>
</evidence>
<accession>A0AAX3MZC2</accession>
<evidence type="ECO:0000313" key="3">
    <source>
        <dbReference type="EMBL" id="WDH82403.1"/>
    </source>
</evidence>
<evidence type="ECO:0000256" key="1">
    <source>
        <dbReference type="ARBA" id="ARBA00022729"/>
    </source>
</evidence>
<feature type="chain" id="PRO_5043500503" evidence="2">
    <location>
        <begin position="20"/>
        <end position="346"/>
    </location>
</feature>
<dbReference type="SUPFAM" id="SSF53850">
    <property type="entry name" value="Periplasmic binding protein-like II"/>
    <property type="match status" value="1"/>
</dbReference>
<dbReference type="GO" id="GO:0019808">
    <property type="term" value="F:polyamine binding"/>
    <property type="evidence" value="ECO:0007669"/>
    <property type="project" value="InterPro"/>
</dbReference>
<dbReference type="GO" id="GO:0030975">
    <property type="term" value="F:thiamine binding"/>
    <property type="evidence" value="ECO:0007669"/>
    <property type="project" value="TreeGrafter"/>
</dbReference>
<dbReference type="GO" id="GO:0015888">
    <property type="term" value="P:thiamine transport"/>
    <property type="evidence" value="ECO:0007669"/>
    <property type="project" value="TreeGrafter"/>
</dbReference>
<keyword evidence="6" id="KW-1185">Reference proteome</keyword>
<dbReference type="Gene3D" id="3.40.190.10">
    <property type="entry name" value="Periplasmic binding protein-like II"/>
    <property type="match status" value="2"/>
</dbReference>
<dbReference type="Proteomes" id="UP001221519">
    <property type="component" value="Chromosome"/>
</dbReference>
<dbReference type="EMBL" id="CP118108">
    <property type="protein sequence ID" value="WDI02151.1"/>
    <property type="molecule type" value="Genomic_DNA"/>
</dbReference>
<organism evidence="3 5">
    <name type="scientific">Paenibacillus urinalis</name>
    <dbReference type="NCBI Taxonomy" id="521520"/>
    <lineage>
        <taxon>Bacteria</taxon>
        <taxon>Bacillati</taxon>
        <taxon>Bacillota</taxon>
        <taxon>Bacilli</taxon>
        <taxon>Bacillales</taxon>
        <taxon>Paenibacillaceae</taxon>
        <taxon>Paenibacillus</taxon>
    </lineage>
</organism>
<dbReference type="PRINTS" id="PR00909">
    <property type="entry name" value="SPERMDNBNDNG"/>
</dbReference>
<dbReference type="RefSeq" id="WP_047911317.1">
    <property type="nucleotide sequence ID" value="NZ_CP118101.1"/>
</dbReference>
<feature type="signal peptide" evidence="2">
    <location>
        <begin position="1"/>
        <end position="19"/>
    </location>
</feature>
<dbReference type="PANTHER" id="PTHR30006:SF2">
    <property type="entry name" value="ABC TRANSPORTER SUBSTRATE-BINDING PROTEIN"/>
    <property type="match status" value="1"/>
</dbReference>
<evidence type="ECO:0000256" key="2">
    <source>
        <dbReference type="SAM" id="SignalP"/>
    </source>
</evidence>
<dbReference type="GO" id="GO:0030976">
    <property type="term" value="F:thiamine pyrophosphate binding"/>
    <property type="evidence" value="ECO:0007669"/>
    <property type="project" value="TreeGrafter"/>
</dbReference>
<name>A0AAX3MZC2_9BACL</name>
<dbReference type="PROSITE" id="PS51257">
    <property type="entry name" value="PROKAR_LIPOPROTEIN"/>
    <property type="match status" value="1"/>
</dbReference>
<evidence type="ECO:0000313" key="4">
    <source>
        <dbReference type="EMBL" id="WDI02151.1"/>
    </source>
</evidence>
<sequence length="346" mass="37739">MKKVLTGITSVALASMLLAGCGDGGGAAKEKLVISTWGFSEEFFNEQVYAPFEEEHNVDIVVEVGNNAERLNKIRQGTSQVDIVFLSDYYAQQGIAEGLFETIDRANIPNIEQIYDSAKAPLGEDYGPAYTVGQLGIAYNPNLIKNEVTSWSDLWSDEFAGNLTLPNITATAGPMVLDAASTVAGNTAFNEDAAFAELTKVKDGVVKFYSQTSEYVNMFAQEEIAGGPIMEMYFKDIQAAVPEAKFVTPSEGAYAVMNTVNVVKGSKNKELAEEFINWQLSEEVQTASAKAKVDSPVNVNVKLTEEEAEGITYGADVVDQLKLLDMEFVNNNAAVWTDRWNREIAN</sequence>
<dbReference type="AlphaFoldDB" id="A0AAX3MZC2"/>
<dbReference type="CDD" id="cd13589">
    <property type="entry name" value="PBP2_polyamine_RpCGA009"/>
    <property type="match status" value="1"/>
</dbReference>